<dbReference type="CDD" id="cd00085">
    <property type="entry name" value="HNHc"/>
    <property type="match status" value="1"/>
</dbReference>
<dbReference type="GeneID" id="55599490"/>
<keyword evidence="2" id="KW-0378">Hydrolase</keyword>
<dbReference type="SMART" id="SM00507">
    <property type="entry name" value="HNHc"/>
    <property type="match status" value="1"/>
</dbReference>
<keyword evidence="1" id="KW-0540">Nuclease</keyword>
<evidence type="ECO:0000259" key="3">
    <source>
        <dbReference type="SMART" id="SM00507"/>
    </source>
</evidence>
<sequence>MNEYNTKQQRKFYDKYKRDKEAKKFYDSTAWRRCRELALIRDSYRCQECMKHDPLIPVPADMVHHIKERSEYPELALTLENLISLCNACHNKEHPEKGGGKKKNKRKIQFVKVKANKEFI</sequence>
<dbReference type="GO" id="GO:0008270">
    <property type="term" value="F:zinc ion binding"/>
    <property type="evidence" value="ECO:0007669"/>
    <property type="project" value="InterPro"/>
</dbReference>
<evidence type="ECO:0000313" key="5">
    <source>
        <dbReference type="Proteomes" id="UP000260420"/>
    </source>
</evidence>
<name>A0A0U3SLE9_9CAUD</name>
<keyword evidence="4" id="KW-0255">Endonuclease</keyword>
<dbReference type="GO" id="GO:0003676">
    <property type="term" value="F:nucleic acid binding"/>
    <property type="evidence" value="ECO:0007669"/>
    <property type="project" value="InterPro"/>
</dbReference>
<dbReference type="Pfam" id="PF01844">
    <property type="entry name" value="HNH"/>
    <property type="match status" value="1"/>
</dbReference>
<dbReference type="Gene3D" id="1.10.30.50">
    <property type="match status" value="1"/>
</dbReference>
<dbReference type="GO" id="GO:0004519">
    <property type="term" value="F:endonuclease activity"/>
    <property type="evidence" value="ECO:0007669"/>
    <property type="project" value="UniProtKB-KW"/>
</dbReference>
<organism evidence="4 5">
    <name type="scientific">Bacillus phage vB_BceS-MY192</name>
    <dbReference type="NCBI Taxonomy" id="1759525"/>
    <lineage>
        <taxon>Viruses</taxon>
        <taxon>Duplodnaviria</taxon>
        <taxon>Heunggongvirae</taxon>
        <taxon>Uroviricota</taxon>
        <taxon>Caudoviricetes</taxon>
        <taxon>Hubeivirus</taxon>
        <taxon>Hubeivirus MY192</taxon>
    </lineage>
</organism>
<dbReference type="PANTHER" id="PTHR41286:SF1">
    <property type="entry name" value="HNH NUCLEASE YAJD-RELATED"/>
    <property type="match status" value="1"/>
</dbReference>
<dbReference type="InterPro" id="IPR003615">
    <property type="entry name" value="HNH_nuc"/>
</dbReference>
<dbReference type="PANTHER" id="PTHR41286">
    <property type="entry name" value="HNH NUCLEASE YAJD-RELATED"/>
    <property type="match status" value="1"/>
</dbReference>
<dbReference type="KEGG" id="vg:55599490"/>
<proteinExistence type="predicted"/>
<evidence type="ECO:0000313" key="4">
    <source>
        <dbReference type="EMBL" id="ALV83494.1"/>
    </source>
</evidence>
<dbReference type="Proteomes" id="UP000260420">
    <property type="component" value="Segment"/>
</dbReference>
<feature type="domain" description="HNH nuclease" evidence="3">
    <location>
        <begin position="33"/>
        <end position="91"/>
    </location>
</feature>
<dbReference type="GO" id="GO:0016787">
    <property type="term" value="F:hydrolase activity"/>
    <property type="evidence" value="ECO:0007669"/>
    <property type="project" value="UniProtKB-KW"/>
</dbReference>
<evidence type="ECO:0000256" key="2">
    <source>
        <dbReference type="ARBA" id="ARBA00022801"/>
    </source>
</evidence>
<dbReference type="EMBL" id="KT725776">
    <property type="protein sequence ID" value="ALV83494.1"/>
    <property type="molecule type" value="Genomic_DNA"/>
</dbReference>
<protein>
    <submittedName>
        <fullName evidence="4">Endonuclease</fullName>
    </submittedName>
</protein>
<keyword evidence="5" id="KW-1185">Reference proteome</keyword>
<dbReference type="InterPro" id="IPR002711">
    <property type="entry name" value="HNH"/>
</dbReference>
<dbReference type="RefSeq" id="YP_009830076.1">
    <property type="nucleotide sequence ID" value="NC_048633.1"/>
</dbReference>
<accession>A0A0U3SLE9</accession>
<reference evidence="4 5" key="1">
    <citation type="journal article" date="2016" name="Genome Announc.">
        <title>Genome Sequence of Bacillus cereus Phage vB_BceS-MY192.</title>
        <authorList>
            <person name="Yang Y."/>
            <person name="Zhan L."/>
            <person name="Chen J."/>
            <person name="Zhang Y."/>
            <person name="Sun Y."/>
            <person name="Yang Z."/>
            <person name="Jiang L."/>
            <person name="Zhu H."/>
            <person name="Zhang Y."/>
            <person name="Lu Y."/>
            <person name="Mei L."/>
        </authorList>
    </citation>
    <scope>NUCLEOTIDE SEQUENCE [LARGE SCALE GENOMIC DNA]</scope>
</reference>
<evidence type="ECO:0000256" key="1">
    <source>
        <dbReference type="ARBA" id="ARBA00022722"/>
    </source>
</evidence>